<sequence length="304" mass="33850">MNPFESMQALTDLWGKGAQAMASAYPPEVKAAADEVSKAFGVSSTLDTAALEEARRSFEQSWSAAQELSASLSDGLQRGDGSGRSDPVVTAMLAKIFDPRGWMSATNEVDEALQRMAEGPRLADLWNVERQFAEVFRAWARLRQRSFEHNKVMLDAWTRAAGAFAKRLNERTERGEPPLDSVRAFLALWGETANEILLETQRSEAFLQTQREVLKASTDLRLAQRKVAEFYSEMFGYPTRAELDDVHKAVTELRRELRALKRSTPRAAPPSQAQEKPPEPKASQRRASSTTKTASASKRKGSRS</sequence>
<dbReference type="InterPro" id="IPR010123">
    <property type="entry name" value="PHA_synth_III_E"/>
</dbReference>
<dbReference type="EMBL" id="BJYU01000098">
    <property type="protein sequence ID" value="GEO17283.1"/>
    <property type="molecule type" value="Genomic_DNA"/>
</dbReference>
<dbReference type="GO" id="GO:0042619">
    <property type="term" value="P:poly-hydroxybutyrate biosynthetic process"/>
    <property type="evidence" value="ECO:0007669"/>
    <property type="project" value="UniProtKB-KW"/>
</dbReference>
<evidence type="ECO:0000313" key="5">
    <source>
        <dbReference type="EMBL" id="GEO17283.1"/>
    </source>
</evidence>
<name>A0A512BZA0_9HYPH</name>
<proteinExistence type="predicted"/>
<dbReference type="Proteomes" id="UP000321085">
    <property type="component" value="Unassembled WGS sequence"/>
</dbReference>
<dbReference type="Pfam" id="PF09712">
    <property type="entry name" value="PHA_synth_III_E"/>
    <property type="match status" value="1"/>
</dbReference>
<evidence type="ECO:0000313" key="6">
    <source>
        <dbReference type="Proteomes" id="UP000321085"/>
    </source>
</evidence>
<comment type="pathway">
    <text evidence="1">Biopolymer metabolism; poly-(R)-3-hydroxybutanoate biosynthesis.</text>
</comment>
<dbReference type="UniPathway" id="UPA00917"/>
<feature type="region of interest" description="Disordered" evidence="4">
    <location>
        <begin position="258"/>
        <end position="304"/>
    </location>
</feature>
<evidence type="ECO:0000256" key="2">
    <source>
        <dbReference type="ARBA" id="ARBA00019066"/>
    </source>
</evidence>
<protein>
    <recommendedName>
        <fullName evidence="2">Poly(3-hydroxyalkanoate) polymerase subunit PhaE</fullName>
    </recommendedName>
</protein>
<evidence type="ECO:0000256" key="4">
    <source>
        <dbReference type="SAM" id="MobiDB-lite"/>
    </source>
</evidence>
<evidence type="ECO:0000256" key="1">
    <source>
        <dbReference type="ARBA" id="ARBA00004683"/>
    </source>
</evidence>
<reference evidence="5 6" key="1">
    <citation type="submission" date="2019-07" db="EMBL/GenBank/DDBJ databases">
        <title>Whole genome shotgun sequence of Microvirga aerophila NBRC 106136.</title>
        <authorList>
            <person name="Hosoyama A."/>
            <person name="Uohara A."/>
            <person name="Ohji S."/>
            <person name="Ichikawa N."/>
        </authorList>
    </citation>
    <scope>NUCLEOTIDE SEQUENCE [LARGE SCALE GENOMIC DNA]</scope>
    <source>
        <strain evidence="5 6">NBRC 106136</strain>
    </source>
</reference>
<accession>A0A512BZA0</accession>
<gene>
    <name evidence="5" type="ORF">MAE02_49790</name>
</gene>
<keyword evidence="6" id="KW-1185">Reference proteome</keyword>
<dbReference type="AlphaFoldDB" id="A0A512BZA0"/>
<feature type="compositionally biased region" description="Low complexity" evidence="4">
    <location>
        <begin position="285"/>
        <end position="296"/>
    </location>
</feature>
<organism evidence="5 6">
    <name type="scientific">Microvirga aerophila</name>
    <dbReference type="NCBI Taxonomy" id="670291"/>
    <lineage>
        <taxon>Bacteria</taxon>
        <taxon>Pseudomonadati</taxon>
        <taxon>Pseudomonadota</taxon>
        <taxon>Alphaproteobacteria</taxon>
        <taxon>Hyphomicrobiales</taxon>
        <taxon>Methylobacteriaceae</taxon>
        <taxon>Microvirga</taxon>
    </lineage>
</organism>
<evidence type="ECO:0000256" key="3">
    <source>
        <dbReference type="ARBA" id="ARBA00022752"/>
    </source>
</evidence>
<comment type="caution">
    <text evidence="5">The sequence shown here is derived from an EMBL/GenBank/DDBJ whole genome shotgun (WGS) entry which is preliminary data.</text>
</comment>
<dbReference type="RefSeq" id="WP_147022268.1">
    <property type="nucleotide sequence ID" value="NZ_BJYU01000098.1"/>
</dbReference>
<keyword evidence="3" id="KW-0583">PHB biosynthesis</keyword>